<dbReference type="GO" id="GO:0016051">
    <property type="term" value="P:carbohydrate biosynthetic process"/>
    <property type="evidence" value="ECO:0007669"/>
    <property type="project" value="InterPro"/>
</dbReference>
<dbReference type="PANTHER" id="PTHR12137:SF54">
    <property type="entry name" value="CARBOHYDRATE SULFOTRANSFERASE"/>
    <property type="match status" value="1"/>
</dbReference>
<keyword evidence="6" id="KW-0472">Membrane</keyword>
<reference evidence="10 11" key="1">
    <citation type="submission" date="2019-01" db="EMBL/GenBank/DDBJ databases">
        <title>Nocardioides guangzhouensis sp. nov., an actinobacterium isolated from soil.</title>
        <authorList>
            <person name="Fu Y."/>
            <person name="Cai Y."/>
            <person name="Lin Z."/>
            <person name="Chen P."/>
        </authorList>
    </citation>
    <scope>NUCLEOTIDE SEQUENCE [LARGE SCALE GENOMIC DNA]</scope>
    <source>
        <strain evidence="10 11">NBRC 105384</strain>
    </source>
</reference>
<name>A0A4Q5J2N7_9ACTN</name>
<keyword evidence="8" id="KW-0175">Coiled coil</keyword>
<feature type="coiled-coil region" evidence="8">
    <location>
        <begin position="311"/>
        <end position="345"/>
    </location>
</feature>
<evidence type="ECO:0000256" key="3">
    <source>
        <dbReference type="ARBA" id="ARBA00022692"/>
    </source>
</evidence>
<comment type="subcellular location">
    <subcellularLocation>
        <location evidence="1">Golgi apparatus membrane</location>
        <topology evidence="1">Single-pass type II membrane protein</topology>
    </subcellularLocation>
</comment>
<evidence type="ECO:0000256" key="6">
    <source>
        <dbReference type="ARBA" id="ARBA00023136"/>
    </source>
</evidence>
<feature type="region of interest" description="Disordered" evidence="9">
    <location>
        <begin position="1"/>
        <end position="25"/>
    </location>
</feature>
<accession>A0A4Q5J2N7</accession>
<keyword evidence="3" id="KW-0812">Transmembrane</keyword>
<comment type="caution">
    <text evidence="10">The sequence shown here is derived from an EMBL/GenBank/DDBJ whole genome shotgun (WGS) entry which is preliminary data.</text>
</comment>
<keyword evidence="7" id="KW-0325">Glycoprotein</keyword>
<dbReference type="GO" id="GO:0008146">
    <property type="term" value="F:sulfotransferase activity"/>
    <property type="evidence" value="ECO:0007669"/>
    <property type="project" value="InterPro"/>
</dbReference>
<evidence type="ECO:0000256" key="9">
    <source>
        <dbReference type="SAM" id="MobiDB-lite"/>
    </source>
</evidence>
<dbReference type="Pfam" id="PF03567">
    <property type="entry name" value="Sulfotransfer_2"/>
    <property type="match status" value="1"/>
</dbReference>
<keyword evidence="11" id="KW-1185">Reference proteome</keyword>
<evidence type="ECO:0008006" key="12">
    <source>
        <dbReference type="Google" id="ProtNLM"/>
    </source>
</evidence>
<dbReference type="RefSeq" id="WP_129986679.1">
    <property type="nucleotide sequence ID" value="NZ_SDPU01000020.1"/>
</dbReference>
<keyword evidence="4" id="KW-1133">Transmembrane helix</keyword>
<evidence type="ECO:0000256" key="4">
    <source>
        <dbReference type="ARBA" id="ARBA00022989"/>
    </source>
</evidence>
<dbReference type="OrthoDB" id="5143361at2"/>
<evidence type="ECO:0000313" key="11">
    <source>
        <dbReference type="Proteomes" id="UP000291189"/>
    </source>
</evidence>
<evidence type="ECO:0000256" key="8">
    <source>
        <dbReference type="SAM" id="Coils"/>
    </source>
</evidence>
<dbReference type="InterPro" id="IPR005331">
    <property type="entry name" value="Sulfotransferase"/>
</dbReference>
<evidence type="ECO:0000256" key="5">
    <source>
        <dbReference type="ARBA" id="ARBA00023034"/>
    </source>
</evidence>
<proteinExistence type="predicted"/>
<dbReference type="Proteomes" id="UP000291189">
    <property type="component" value="Unassembled WGS sequence"/>
</dbReference>
<keyword evidence="5" id="KW-0333">Golgi apparatus</keyword>
<dbReference type="InterPro" id="IPR018011">
    <property type="entry name" value="Carb_sulfotrans_8-10"/>
</dbReference>
<organism evidence="10 11">
    <name type="scientific">Nocardioides iriomotensis</name>
    <dbReference type="NCBI Taxonomy" id="715784"/>
    <lineage>
        <taxon>Bacteria</taxon>
        <taxon>Bacillati</taxon>
        <taxon>Actinomycetota</taxon>
        <taxon>Actinomycetes</taxon>
        <taxon>Propionibacteriales</taxon>
        <taxon>Nocardioidaceae</taxon>
        <taxon>Nocardioides</taxon>
    </lineage>
</organism>
<evidence type="ECO:0000256" key="1">
    <source>
        <dbReference type="ARBA" id="ARBA00004323"/>
    </source>
</evidence>
<dbReference type="PANTHER" id="PTHR12137">
    <property type="entry name" value="CARBOHYDRATE SULFOTRANSFERASE"/>
    <property type="match status" value="1"/>
</dbReference>
<protein>
    <recommendedName>
        <fullName evidence="12">Sulfotransferase family protein</fullName>
    </recommendedName>
</protein>
<gene>
    <name evidence="10" type="ORF">ETU37_07810</name>
</gene>
<evidence type="ECO:0000313" key="10">
    <source>
        <dbReference type="EMBL" id="RYU12860.1"/>
    </source>
</evidence>
<sequence>MSTAQPTPAPSPSGTPTEPHTDRFLKTPGNSFVLPEHRLVYMSTTKVACTSLKWMVADLAGEDLDVFRNGSSGVQSRLMTIHRGRGRFKHATGLNKLTAAQVEEIAAENGWFVFGLLRDPWSRLWSAWQSKFLVRHHRYRTNFADQPFFPRVPSKASDVVEDFRRFVELHPWTTDPILKNDNHFHTQMRWLKPDEIPYSRVYDLRDFRTFTDDLHLHLRGLGKDQELYLPRANETPLPMTREVMAGGVKEAIEELYAEDFAAYGHRWDFERLKFAPDGWNDDAIAHAAYHTVANDWIDQVNTTGKQWRDERDAVRRKHRQARKRLRRLEARAERLKADNQRLGGGTGSLAGRVVGAARHPRAAAGKVARRLRG</sequence>
<evidence type="ECO:0000256" key="2">
    <source>
        <dbReference type="ARBA" id="ARBA00022679"/>
    </source>
</evidence>
<dbReference type="GO" id="GO:0016020">
    <property type="term" value="C:membrane"/>
    <property type="evidence" value="ECO:0007669"/>
    <property type="project" value="InterPro"/>
</dbReference>
<dbReference type="EMBL" id="SDPU01000020">
    <property type="protein sequence ID" value="RYU12860.1"/>
    <property type="molecule type" value="Genomic_DNA"/>
</dbReference>
<evidence type="ECO:0000256" key="7">
    <source>
        <dbReference type="ARBA" id="ARBA00023180"/>
    </source>
</evidence>
<dbReference type="AlphaFoldDB" id="A0A4Q5J2N7"/>
<keyword evidence="2" id="KW-0808">Transferase</keyword>